<accession>A0A8X6YDH1</accession>
<feature type="compositionally biased region" description="Basic and acidic residues" evidence="1">
    <location>
        <begin position="64"/>
        <end position="78"/>
    </location>
</feature>
<dbReference type="EMBL" id="BMAV01017287">
    <property type="protein sequence ID" value="GFY68835.1"/>
    <property type="molecule type" value="Genomic_DNA"/>
</dbReference>
<evidence type="ECO:0000313" key="2">
    <source>
        <dbReference type="EMBL" id="GFY68835.1"/>
    </source>
</evidence>
<comment type="caution">
    <text evidence="2">The sequence shown here is derived from an EMBL/GenBank/DDBJ whole genome shotgun (WGS) entry which is preliminary data.</text>
</comment>
<name>A0A8X6YDH1_9ARAC</name>
<evidence type="ECO:0000256" key="1">
    <source>
        <dbReference type="SAM" id="MobiDB-lite"/>
    </source>
</evidence>
<dbReference type="Proteomes" id="UP000886998">
    <property type="component" value="Unassembled WGS sequence"/>
</dbReference>
<feature type="region of interest" description="Disordered" evidence="1">
    <location>
        <begin position="64"/>
        <end position="100"/>
    </location>
</feature>
<organism evidence="2 3">
    <name type="scientific">Trichonephila inaurata madagascariensis</name>
    <dbReference type="NCBI Taxonomy" id="2747483"/>
    <lineage>
        <taxon>Eukaryota</taxon>
        <taxon>Metazoa</taxon>
        <taxon>Ecdysozoa</taxon>
        <taxon>Arthropoda</taxon>
        <taxon>Chelicerata</taxon>
        <taxon>Arachnida</taxon>
        <taxon>Araneae</taxon>
        <taxon>Araneomorphae</taxon>
        <taxon>Entelegynae</taxon>
        <taxon>Araneoidea</taxon>
        <taxon>Nephilidae</taxon>
        <taxon>Trichonephila</taxon>
        <taxon>Trichonephila inaurata</taxon>
    </lineage>
</organism>
<gene>
    <name evidence="2" type="ORF">TNIN_475691</name>
</gene>
<proteinExistence type="predicted"/>
<protein>
    <submittedName>
        <fullName evidence="2">Uncharacterized protein</fullName>
    </submittedName>
</protein>
<reference evidence="2" key="1">
    <citation type="submission" date="2020-08" db="EMBL/GenBank/DDBJ databases">
        <title>Multicomponent nature underlies the extraordinary mechanical properties of spider dragline silk.</title>
        <authorList>
            <person name="Kono N."/>
            <person name="Nakamura H."/>
            <person name="Mori M."/>
            <person name="Yoshida Y."/>
            <person name="Ohtoshi R."/>
            <person name="Malay A.D."/>
            <person name="Moran D.A.P."/>
            <person name="Tomita M."/>
            <person name="Numata K."/>
            <person name="Arakawa K."/>
        </authorList>
    </citation>
    <scope>NUCLEOTIDE SEQUENCE</scope>
</reference>
<keyword evidence="3" id="KW-1185">Reference proteome</keyword>
<sequence length="129" mass="15145">MHKYEFNVPQFLEEGICLEGTETTIFLVVGVEKKKAGREREEGCAGEKRDKGIIRDEWSLEKRKERKHGLGNDREKMRTKEKKKRREKMAESQRATKPMINADKLHSRFLTGIFSRELLLERRGLEGLI</sequence>
<dbReference type="AlphaFoldDB" id="A0A8X6YDH1"/>
<evidence type="ECO:0000313" key="3">
    <source>
        <dbReference type="Proteomes" id="UP000886998"/>
    </source>
</evidence>